<evidence type="ECO:0000259" key="2">
    <source>
        <dbReference type="Pfam" id="PF13622"/>
    </source>
</evidence>
<protein>
    <submittedName>
        <fullName evidence="4">Thioesterase family protein</fullName>
    </submittedName>
</protein>
<dbReference type="PANTHER" id="PTHR38110:SF1">
    <property type="entry name" value="THIOESTERASE DOMAIN-CONTAINING PROTEIN"/>
    <property type="match status" value="1"/>
</dbReference>
<dbReference type="PANTHER" id="PTHR38110">
    <property type="entry name" value="CHROMOSOME 23, WHOLE GENOME SHOTGUN SEQUENCE"/>
    <property type="match status" value="1"/>
</dbReference>
<evidence type="ECO:0000313" key="4">
    <source>
        <dbReference type="EMBL" id="NJP67136.1"/>
    </source>
</evidence>
<dbReference type="InterPro" id="IPR029069">
    <property type="entry name" value="HotDog_dom_sf"/>
</dbReference>
<proteinExistence type="predicted"/>
<comment type="caution">
    <text evidence="4">The sequence shown here is derived from an EMBL/GenBank/DDBJ whole genome shotgun (WGS) entry which is preliminary data.</text>
</comment>
<evidence type="ECO:0000259" key="3">
    <source>
        <dbReference type="Pfam" id="PF20789"/>
    </source>
</evidence>
<evidence type="ECO:0000256" key="1">
    <source>
        <dbReference type="SAM" id="MobiDB-lite"/>
    </source>
</evidence>
<feature type="domain" description="Acyl-CoA thioesterase-like N-terminal HotDog" evidence="2">
    <location>
        <begin position="44"/>
        <end position="131"/>
    </location>
</feature>
<dbReference type="InterPro" id="IPR052389">
    <property type="entry name" value="Sec_Metab_Biosynth-Assoc"/>
</dbReference>
<feature type="region of interest" description="Disordered" evidence="1">
    <location>
        <begin position="1"/>
        <end position="20"/>
    </location>
</feature>
<dbReference type="Pfam" id="PF20789">
    <property type="entry name" value="4HBT_3C"/>
    <property type="match status" value="1"/>
</dbReference>
<sequence length="296" mass="30928">MAHSAPPAGPAADEARTAPDIDHEFDRDTALAPRGNGEFDAVISGGWSILGAVNGGYLKAILGRALALTLPHPHPFTATAHYLSTPAPGPAVLRTTLLRAGRTLSTGTASLLQTDEHGAEVERVRMTATYGDLDALSQHVATTATAPHVAPYEQCVAMDAAGGPGALGDIPIVERLASRLDPDSTGWALGRPSGRGRMAGWFAFADGREHDALSLLLVGDAMPPAAFDLGTIGWTPTVELTTHVRARPEPGPLRVLVATRNPAGGFLEEDAEVWDSADRLVAQSRQLARMPRPAAG</sequence>
<dbReference type="Proteomes" id="UP000746503">
    <property type="component" value="Unassembled WGS sequence"/>
</dbReference>
<keyword evidence="5" id="KW-1185">Reference proteome</keyword>
<evidence type="ECO:0000313" key="5">
    <source>
        <dbReference type="Proteomes" id="UP000746503"/>
    </source>
</evidence>
<organism evidence="4 5">
    <name type="scientific">Streptomyces spiramenti</name>
    <dbReference type="NCBI Taxonomy" id="2720606"/>
    <lineage>
        <taxon>Bacteria</taxon>
        <taxon>Bacillati</taxon>
        <taxon>Actinomycetota</taxon>
        <taxon>Actinomycetes</taxon>
        <taxon>Kitasatosporales</taxon>
        <taxon>Streptomycetaceae</taxon>
        <taxon>Streptomyces</taxon>
    </lineage>
</organism>
<feature type="domain" description="Acyl-CoA thioesterase-like C-terminal" evidence="3">
    <location>
        <begin position="153"/>
        <end position="289"/>
    </location>
</feature>
<reference evidence="4 5" key="1">
    <citation type="submission" date="2020-03" db="EMBL/GenBank/DDBJ databases">
        <title>Draft genome of Streptomyces sp. ventii, isolated from the Axial Seamount in the Pacific Ocean, and resequencing of the two type strains Streptomyces lonarensis strain NCL 716 and Streptomyces bohaiensis strain 11A07.</title>
        <authorList>
            <person name="Loughran R.M."/>
            <person name="Pfannmuller K.M."/>
            <person name="Wasson B.J."/>
            <person name="Deadmond M.C."/>
            <person name="Paddock B.E."/>
            <person name="Koyack M.J."/>
            <person name="Gallegos D.A."/>
            <person name="Mitchell E.A."/>
            <person name="Ushijima B."/>
            <person name="Saw J.H."/>
            <person name="Mcphail K.L."/>
            <person name="Videau P."/>
        </authorList>
    </citation>
    <scope>NUCLEOTIDE SEQUENCE [LARGE SCALE GENOMIC DNA]</scope>
    <source>
        <strain evidence="5">5675061</strain>
    </source>
</reference>
<dbReference type="InterPro" id="IPR049449">
    <property type="entry name" value="TesB_ACOT8-like_N"/>
</dbReference>
<gene>
    <name evidence="4" type="ORF">HCJ92_12725</name>
</gene>
<dbReference type="RefSeq" id="WP_167933667.1">
    <property type="nucleotide sequence ID" value="NZ_JAAVJB010000089.1"/>
</dbReference>
<name>A0ABX1AN72_9ACTN</name>
<dbReference type="Pfam" id="PF13622">
    <property type="entry name" value="4HBT_3"/>
    <property type="match status" value="1"/>
</dbReference>
<dbReference type="Gene3D" id="2.40.160.210">
    <property type="entry name" value="Acyl-CoA thioesterase, double hotdog domain"/>
    <property type="match status" value="1"/>
</dbReference>
<dbReference type="InterPro" id="IPR042171">
    <property type="entry name" value="Acyl-CoA_hotdog"/>
</dbReference>
<dbReference type="SUPFAM" id="SSF54637">
    <property type="entry name" value="Thioesterase/thiol ester dehydrase-isomerase"/>
    <property type="match status" value="2"/>
</dbReference>
<dbReference type="InterPro" id="IPR049450">
    <property type="entry name" value="ACOT8-like_C"/>
</dbReference>
<accession>A0ABX1AN72</accession>
<dbReference type="EMBL" id="JAAVJB010000089">
    <property type="protein sequence ID" value="NJP67136.1"/>
    <property type="molecule type" value="Genomic_DNA"/>
</dbReference>